<keyword evidence="1" id="KW-0732">Signal</keyword>
<keyword evidence="3" id="KW-1185">Reference proteome</keyword>
<dbReference type="InterPro" id="IPR012334">
    <property type="entry name" value="Pectin_lyas_fold"/>
</dbReference>
<sequence>MKKLLLSSYLALAALAAGQTKISELPALTGAGAAATDVLPIVDVSAGAAGSKKITLAELFSAPVPWNGDLISAAKGGTGVNNSGRTITLGGNLVTSGANALTLTTTGATNVTLPTTGTLATQAAVDGKANTIDVTKAPYNAVGDGMRTDNVAITSGAAVLTSASGVFTPYYVGKYIRVENAGPGGADLITTIASYQSATQVTLAANAGTTVLTGAARSAFFGTNNTASIQAALDDAYNSGVVREVYVPPGIFLANVRQRSHVRLAGCYRANLLHGLPTMDYLASRQLLPTAMMPAVATLPVIYGDVTNGGVFGAQIVGISVVGSVKRTGYGIKLGEDYGVSGEYFGNIRTLIHHCNTDGFNIGIASSNAVDGEISHCWSNDCNIAFQIWRHDGVLIRNCSSTTAITTFKVGGSKNVVLQNGNFNYMTTVVEMSDSQLSVGTINVEDLTGNCFVMKQTGDEVHLSVDYVKGLRATTGVLVRNEIPEATKHQTSVRINSSAGFAIFDTANTQIPIALGGLNRIRRYTDNTFATLSRTEKVRRVYASLRDMEDGTVIKDEFISRQAASPYCELGWILTGVSGTASLAAGNNPINPGMVRIASGNNTSTNVGRLALASAQLQPPNQKYWRMRWKFNLELQTAAVFRMGIYSLESAVKPQNGVGIRVDTSGTPDTTVKLELISGGTSVYVIDTTVPIASISANSEVTIQRTKEGISCLLCNYQGVPYAPEVWFTPTGPNPLPSWAVYMSPAVYSGVSATSFYAYSLSSFELVEYPIGAEWE</sequence>
<organism evidence="2 3">
    <name type="scientific">Luteolibacter flavescens</name>
    <dbReference type="NCBI Taxonomy" id="1859460"/>
    <lineage>
        <taxon>Bacteria</taxon>
        <taxon>Pseudomonadati</taxon>
        <taxon>Verrucomicrobiota</taxon>
        <taxon>Verrucomicrobiia</taxon>
        <taxon>Verrucomicrobiales</taxon>
        <taxon>Verrucomicrobiaceae</taxon>
        <taxon>Luteolibacter</taxon>
    </lineage>
</organism>
<dbReference type="EMBL" id="JAPDDS010000021">
    <property type="protein sequence ID" value="MCW1887720.1"/>
    <property type="molecule type" value="Genomic_DNA"/>
</dbReference>
<accession>A0ABT3FVV6</accession>
<dbReference type="SUPFAM" id="SSF51126">
    <property type="entry name" value="Pectin lyase-like"/>
    <property type="match status" value="1"/>
</dbReference>
<dbReference type="Gene3D" id="2.160.20.10">
    <property type="entry name" value="Single-stranded right-handed beta-helix, Pectin lyase-like"/>
    <property type="match status" value="1"/>
</dbReference>
<name>A0ABT3FVV6_9BACT</name>
<dbReference type="InterPro" id="IPR011050">
    <property type="entry name" value="Pectin_lyase_fold/virulence"/>
</dbReference>
<reference evidence="2 3" key="1">
    <citation type="submission" date="2022-10" db="EMBL/GenBank/DDBJ databases">
        <title>Luteolibacter flavescens strain MCCC 1K03193, whole genome shotgun sequencing project.</title>
        <authorList>
            <person name="Zhao G."/>
            <person name="Shen L."/>
        </authorList>
    </citation>
    <scope>NUCLEOTIDE SEQUENCE [LARGE SCALE GENOMIC DNA]</scope>
    <source>
        <strain evidence="2 3">MCCC 1K03193</strain>
    </source>
</reference>
<comment type="caution">
    <text evidence="2">The sequence shown here is derived from an EMBL/GenBank/DDBJ whole genome shotgun (WGS) entry which is preliminary data.</text>
</comment>
<evidence type="ECO:0000256" key="1">
    <source>
        <dbReference type="SAM" id="SignalP"/>
    </source>
</evidence>
<dbReference type="RefSeq" id="WP_264503677.1">
    <property type="nucleotide sequence ID" value="NZ_JAPDDS010000021.1"/>
</dbReference>
<keyword evidence="2" id="KW-0378">Hydrolase</keyword>
<dbReference type="Proteomes" id="UP001207930">
    <property type="component" value="Unassembled WGS sequence"/>
</dbReference>
<feature type="chain" id="PRO_5047136654" evidence="1">
    <location>
        <begin position="17"/>
        <end position="776"/>
    </location>
</feature>
<gene>
    <name evidence="2" type="ORF">OKA04_23485</name>
</gene>
<dbReference type="GO" id="GO:0016787">
    <property type="term" value="F:hydrolase activity"/>
    <property type="evidence" value="ECO:0007669"/>
    <property type="project" value="UniProtKB-KW"/>
</dbReference>
<proteinExistence type="predicted"/>
<evidence type="ECO:0000313" key="2">
    <source>
        <dbReference type="EMBL" id="MCW1887720.1"/>
    </source>
</evidence>
<evidence type="ECO:0000313" key="3">
    <source>
        <dbReference type="Proteomes" id="UP001207930"/>
    </source>
</evidence>
<protein>
    <submittedName>
        <fullName evidence="2">Glycoside hydrolase family 55 protein</fullName>
    </submittedName>
</protein>
<feature type="signal peptide" evidence="1">
    <location>
        <begin position="1"/>
        <end position="16"/>
    </location>
</feature>